<proteinExistence type="predicted"/>
<name>A0A3G8MA26_9HYPH</name>
<evidence type="ECO:0000313" key="3">
    <source>
        <dbReference type="Proteomes" id="UP000273982"/>
    </source>
</evidence>
<evidence type="ECO:0000313" key="2">
    <source>
        <dbReference type="EMBL" id="AZG78707.1"/>
    </source>
</evidence>
<dbReference type="AlphaFoldDB" id="A0A3G8MA26"/>
<sequence length="158" mass="17823">MPSPTNASELRFSPSDWPDLHTRLRLNDGEHLIVGTGRNQYQLWLPDPPREGEPLAAVIPHDRMTPHRAEAAMHFWRFTRGHAKPATPLRAVRLVNTLRALDGHLSGASYRVIAESLFGSARVDAEPWKSSSVRDATIRLVRNGVALMRGGYRKFLRK</sequence>
<feature type="domain" description="T6SS Transcription factor RovC-like DNA binding" evidence="1">
    <location>
        <begin position="58"/>
        <end position="157"/>
    </location>
</feature>
<organism evidence="2 3">
    <name type="scientific">Methylocystis rosea</name>
    <dbReference type="NCBI Taxonomy" id="173366"/>
    <lineage>
        <taxon>Bacteria</taxon>
        <taxon>Pseudomonadati</taxon>
        <taxon>Pseudomonadota</taxon>
        <taxon>Alphaproteobacteria</taxon>
        <taxon>Hyphomicrobiales</taxon>
        <taxon>Methylocystaceae</taxon>
        <taxon>Methylocystis</taxon>
    </lineage>
</organism>
<reference evidence="2 3" key="1">
    <citation type="submission" date="2018-11" db="EMBL/GenBank/DDBJ databases">
        <title>Genome squencing of methanotrophic bacteria isolated from alkaline groundwater in Korea.</title>
        <authorList>
            <person name="Nguyen L.N."/>
        </authorList>
    </citation>
    <scope>NUCLEOTIDE SEQUENCE [LARGE SCALE GENOMIC DNA]</scope>
    <source>
        <strain evidence="2 3">GW6</strain>
    </source>
</reference>
<dbReference type="InterPro" id="IPR018754">
    <property type="entry name" value="RovC-like_DNA-bd"/>
</dbReference>
<gene>
    <name evidence="2" type="ORF">EHO51_17625</name>
</gene>
<dbReference type="EMBL" id="CP034086">
    <property type="protein sequence ID" value="AZG78707.1"/>
    <property type="molecule type" value="Genomic_DNA"/>
</dbReference>
<dbReference type="Proteomes" id="UP000273982">
    <property type="component" value="Chromosome"/>
</dbReference>
<protein>
    <submittedName>
        <fullName evidence="2">DUF2285 domain-containing protein</fullName>
    </submittedName>
</protein>
<dbReference type="Pfam" id="PF10074">
    <property type="entry name" value="RovC_DNA-bd"/>
    <property type="match status" value="1"/>
</dbReference>
<evidence type="ECO:0000259" key="1">
    <source>
        <dbReference type="Pfam" id="PF10074"/>
    </source>
</evidence>
<dbReference type="KEGG" id="mros:EHO51_17625"/>
<accession>A0A3G8MA26</accession>